<feature type="transmembrane region" description="Helical" evidence="2">
    <location>
        <begin position="6"/>
        <end position="27"/>
    </location>
</feature>
<keyword evidence="2" id="KW-0812">Transmembrane</keyword>
<dbReference type="EMBL" id="CM002294">
    <property type="protein sequence ID" value="ESW15548.1"/>
    <property type="molecule type" value="Genomic_DNA"/>
</dbReference>
<dbReference type="AlphaFoldDB" id="V7BF70"/>
<sequence>MQLNPIFLVILPLVAILIVVLICLLIYNRTRSTGIHGSFNNHGKGEQTLAEAEITSHDGAFTSSFNNRKDGKQDFRKAKIKSGNDSSGSRR</sequence>
<dbReference type="Proteomes" id="UP000000226">
    <property type="component" value="Chromosome 7"/>
</dbReference>
<protein>
    <submittedName>
        <fullName evidence="3">Uncharacterized protein</fullName>
    </submittedName>
</protein>
<reference evidence="4" key="1">
    <citation type="journal article" date="2014" name="Nat. Genet.">
        <title>A reference genome for common bean and genome-wide analysis of dual domestications.</title>
        <authorList>
            <person name="Schmutz J."/>
            <person name="McClean P.E."/>
            <person name="Mamidi S."/>
            <person name="Wu G.A."/>
            <person name="Cannon S.B."/>
            <person name="Grimwood J."/>
            <person name="Jenkins J."/>
            <person name="Shu S."/>
            <person name="Song Q."/>
            <person name="Chavarro C."/>
            <person name="Torres-Torres M."/>
            <person name="Geffroy V."/>
            <person name="Moghaddam S.M."/>
            <person name="Gao D."/>
            <person name="Abernathy B."/>
            <person name="Barry K."/>
            <person name="Blair M."/>
            <person name="Brick M.A."/>
            <person name="Chovatia M."/>
            <person name="Gepts P."/>
            <person name="Goodstein D.M."/>
            <person name="Gonzales M."/>
            <person name="Hellsten U."/>
            <person name="Hyten D.L."/>
            <person name="Jia G."/>
            <person name="Kelly J.D."/>
            <person name="Kudrna D."/>
            <person name="Lee R."/>
            <person name="Richard M.M."/>
            <person name="Miklas P.N."/>
            <person name="Osorno J.M."/>
            <person name="Rodrigues J."/>
            <person name="Thareau V."/>
            <person name="Urrea C.A."/>
            <person name="Wang M."/>
            <person name="Yu Y."/>
            <person name="Zhang M."/>
            <person name="Wing R.A."/>
            <person name="Cregan P.B."/>
            <person name="Rokhsar D.S."/>
            <person name="Jackson S.A."/>
        </authorList>
    </citation>
    <scope>NUCLEOTIDE SEQUENCE [LARGE SCALE GENOMIC DNA]</scope>
    <source>
        <strain evidence="4">cv. G19833</strain>
    </source>
</reference>
<organism evidence="3 4">
    <name type="scientific">Phaseolus vulgaris</name>
    <name type="common">Kidney bean</name>
    <name type="synonym">French bean</name>
    <dbReference type="NCBI Taxonomy" id="3885"/>
    <lineage>
        <taxon>Eukaryota</taxon>
        <taxon>Viridiplantae</taxon>
        <taxon>Streptophyta</taxon>
        <taxon>Embryophyta</taxon>
        <taxon>Tracheophyta</taxon>
        <taxon>Spermatophyta</taxon>
        <taxon>Magnoliopsida</taxon>
        <taxon>eudicotyledons</taxon>
        <taxon>Gunneridae</taxon>
        <taxon>Pentapetalae</taxon>
        <taxon>rosids</taxon>
        <taxon>fabids</taxon>
        <taxon>Fabales</taxon>
        <taxon>Fabaceae</taxon>
        <taxon>Papilionoideae</taxon>
        <taxon>50 kb inversion clade</taxon>
        <taxon>NPAAA clade</taxon>
        <taxon>indigoferoid/millettioid clade</taxon>
        <taxon>Phaseoleae</taxon>
        <taxon>Phaseolus</taxon>
    </lineage>
</organism>
<evidence type="ECO:0000313" key="4">
    <source>
        <dbReference type="Proteomes" id="UP000000226"/>
    </source>
</evidence>
<feature type="region of interest" description="Disordered" evidence="1">
    <location>
        <begin position="60"/>
        <end position="91"/>
    </location>
</feature>
<accession>V7BF70</accession>
<dbReference type="Gramene" id="ESW15548">
    <property type="protein sequence ID" value="ESW15548"/>
    <property type="gene ID" value="PHAVU_007G081300g"/>
</dbReference>
<gene>
    <name evidence="3" type="ORF">PHAVU_007G081300g</name>
</gene>
<dbReference type="SMR" id="V7BF70"/>
<evidence type="ECO:0000256" key="1">
    <source>
        <dbReference type="SAM" id="MobiDB-lite"/>
    </source>
</evidence>
<proteinExistence type="predicted"/>
<evidence type="ECO:0000256" key="2">
    <source>
        <dbReference type="SAM" id="Phobius"/>
    </source>
</evidence>
<evidence type="ECO:0000313" key="3">
    <source>
        <dbReference type="EMBL" id="ESW15548.1"/>
    </source>
</evidence>
<keyword evidence="2" id="KW-0472">Membrane</keyword>
<keyword evidence="2" id="KW-1133">Transmembrane helix</keyword>
<name>V7BF70_PHAVU</name>
<feature type="compositionally biased region" description="Basic and acidic residues" evidence="1">
    <location>
        <begin position="67"/>
        <end position="77"/>
    </location>
</feature>
<keyword evidence="4" id="KW-1185">Reference proteome</keyword>